<sequence length="223" mass="25153">MAVLALKRGDSFLQLHLQGMVRVKTSSMRILKREIKEVIGWQSNGPVGASMCLKSLHYKGLHAVIGLIGYCLKDEGVPHFKFYNKNVSEEQKAKGHRMHSIYRASEYKHKLELTPANIIGKALQFCKLRAERIWRAYTSPEFVEVPDVEAMFFGVETTTRYFETQEQKTSAGDQDANIDEDQDADDDGELTENDCQIKTGARSASIDNPRQTTKSDGPPSRIL</sequence>
<evidence type="ECO:0000259" key="2">
    <source>
        <dbReference type="Pfam" id="PF21859"/>
    </source>
</evidence>
<dbReference type="InterPro" id="IPR054424">
    <property type="entry name" value="Replitron_HUH"/>
</dbReference>
<proteinExistence type="predicted"/>
<evidence type="ECO:0000313" key="3">
    <source>
        <dbReference type="EMBL" id="KAL2612425.1"/>
    </source>
</evidence>
<comment type="caution">
    <text evidence="3">The sequence shown here is derived from an EMBL/GenBank/DDBJ whole genome shotgun (WGS) entry which is preliminary data.</text>
</comment>
<dbReference type="AlphaFoldDB" id="A0ABD1XTZ1"/>
<name>A0ABD1XTZ1_9MARC</name>
<reference evidence="3 4" key="1">
    <citation type="submission" date="2024-09" db="EMBL/GenBank/DDBJ databases">
        <title>Chromosome-scale assembly of Riccia fluitans.</title>
        <authorList>
            <person name="Paukszto L."/>
            <person name="Sawicki J."/>
            <person name="Karawczyk K."/>
            <person name="Piernik-Szablinska J."/>
            <person name="Szczecinska M."/>
            <person name="Mazdziarz M."/>
        </authorList>
    </citation>
    <scope>NUCLEOTIDE SEQUENCE [LARGE SCALE GENOMIC DNA]</scope>
    <source>
        <strain evidence="3">Rf_01</strain>
        <tissue evidence="3">Aerial parts of the thallus</tissue>
    </source>
</reference>
<feature type="compositionally biased region" description="Polar residues" evidence="1">
    <location>
        <begin position="205"/>
        <end position="215"/>
    </location>
</feature>
<dbReference type="Proteomes" id="UP001605036">
    <property type="component" value="Unassembled WGS sequence"/>
</dbReference>
<feature type="domain" description="Replitron HUH endonuclease" evidence="2">
    <location>
        <begin position="3"/>
        <end position="97"/>
    </location>
</feature>
<dbReference type="EMBL" id="JBHFFA010000007">
    <property type="protein sequence ID" value="KAL2612425.1"/>
    <property type="molecule type" value="Genomic_DNA"/>
</dbReference>
<keyword evidence="4" id="KW-1185">Reference proteome</keyword>
<feature type="compositionally biased region" description="Acidic residues" evidence="1">
    <location>
        <begin position="176"/>
        <end position="192"/>
    </location>
</feature>
<evidence type="ECO:0000256" key="1">
    <source>
        <dbReference type="SAM" id="MobiDB-lite"/>
    </source>
</evidence>
<organism evidence="3 4">
    <name type="scientific">Riccia fluitans</name>
    <dbReference type="NCBI Taxonomy" id="41844"/>
    <lineage>
        <taxon>Eukaryota</taxon>
        <taxon>Viridiplantae</taxon>
        <taxon>Streptophyta</taxon>
        <taxon>Embryophyta</taxon>
        <taxon>Marchantiophyta</taxon>
        <taxon>Marchantiopsida</taxon>
        <taxon>Marchantiidae</taxon>
        <taxon>Marchantiales</taxon>
        <taxon>Ricciaceae</taxon>
        <taxon>Riccia</taxon>
    </lineage>
</organism>
<accession>A0ABD1XTZ1</accession>
<dbReference type="Pfam" id="PF21859">
    <property type="entry name" value="Replitron_HUH"/>
    <property type="match status" value="1"/>
</dbReference>
<protein>
    <recommendedName>
        <fullName evidence="2">Replitron HUH endonuclease domain-containing protein</fullName>
    </recommendedName>
</protein>
<gene>
    <name evidence="3" type="ORF">R1flu_024117</name>
</gene>
<evidence type="ECO:0000313" key="4">
    <source>
        <dbReference type="Proteomes" id="UP001605036"/>
    </source>
</evidence>
<feature type="region of interest" description="Disordered" evidence="1">
    <location>
        <begin position="164"/>
        <end position="223"/>
    </location>
</feature>